<comment type="caution">
    <text evidence="1">The sequence shown here is derived from an EMBL/GenBank/DDBJ whole genome shotgun (WGS) entry which is preliminary data.</text>
</comment>
<dbReference type="Proteomes" id="UP000245639">
    <property type="component" value="Unassembled WGS sequence"/>
</dbReference>
<proteinExistence type="predicted"/>
<name>A0A2U1FRM0_9PSEU</name>
<protein>
    <submittedName>
        <fullName evidence="1">Uncharacterized protein</fullName>
    </submittedName>
</protein>
<accession>A0A2U1FRM0</accession>
<evidence type="ECO:0000313" key="1">
    <source>
        <dbReference type="EMBL" id="PVZ14762.1"/>
    </source>
</evidence>
<sequence>MSRRMTILLRGGHEIVLQGVDDEDAERLLHRFAEIFEQGEPKGCTTTPDGTLIRHSEVVGVRDLSEQALSNRSGRYH</sequence>
<keyword evidence="2" id="KW-1185">Reference proteome</keyword>
<gene>
    <name evidence="1" type="ORF">C8D89_101630</name>
</gene>
<evidence type="ECO:0000313" key="2">
    <source>
        <dbReference type="Proteomes" id="UP000245639"/>
    </source>
</evidence>
<dbReference type="EMBL" id="QEKW01000001">
    <property type="protein sequence ID" value="PVZ14762.1"/>
    <property type="molecule type" value="Genomic_DNA"/>
</dbReference>
<reference evidence="1 2" key="1">
    <citation type="submission" date="2018-04" db="EMBL/GenBank/DDBJ databases">
        <title>Genomic Encyclopedia of Type Strains, Phase IV (KMG-IV): sequencing the most valuable type-strain genomes for metagenomic binning, comparative biology and taxonomic classification.</title>
        <authorList>
            <person name="Goeker M."/>
        </authorList>
    </citation>
    <scope>NUCLEOTIDE SEQUENCE [LARGE SCALE GENOMIC DNA]</scope>
    <source>
        <strain evidence="1 2">DSM 45771</strain>
    </source>
</reference>
<organism evidence="1 2">
    <name type="scientific">Actinomycetospora cinnamomea</name>
    <dbReference type="NCBI Taxonomy" id="663609"/>
    <lineage>
        <taxon>Bacteria</taxon>
        <taxon>Bacillati</taxon>
        <taxon>Actinomycetota</taxon>
        <taxon>Actinomycetes</taxon>
        <taxon>Pseudonocardiales</taxon>
        <taxon>Pseudonocardiaceae</taxon>
        <taxon>Actinomycetospora</taxon>
    </lineage>
</organism>
<dbReference type="AlphaFoldDB" id="A0A2U1FRM0"/>